<dbReference type="AlphaFoldDB" id="A0A162TSC8"/>
<dbReference type="Proteomes" id="UP000077315">
    <property type="component" value="Unassembled WGS sequence"/>
</dbReference>
<keyword evidence="1" id="KW-0812">Transmembrane</keyword>
<gene>
    <name evidence="2" type="ORF">PHYBLDRAFT_66653</name>
</gene>
<keyword evidence="3" id="KW-1185">Reference proteome</keyword>
<keyword evidence="1" id="KW-1133">Transmembrane helix</keyword>
<dbReference type="VEuPathDB" id="FungiDB:PHYBLDRAFT_66653"/>
<dbReference type="EMBL" id="KV440992">
    <property type="protein sequence ID" value="OAD69383.1"/>
    <property type="molecule type" value="Genomic_DNA"/>
</dbReference>
<dbReference type="GeneID" id="29002578"/>
<proteinExistence type="predicted"/>
<accession>A0A162TSC8</accession>
<feature type="transmembrane region" description="Helical" evidence="1">
    <location>
        <begin position="192"/>
        <end position="220"/>
    </location>
</feature>
<evidence type="ECO:0000313" key="2">
    <source>
        <dbReference type="EMBL" id="OAD69383.1"/>
    </source>
</evidence>
<dbReference type="RefSeq" id="XP_018287423.1">
    <property type="nucleotide sequence ID" value="XM_018441672.1"/>
</dbReference>
<keyword evidence="1" id="KW-0472">Membrane</keyword>
<dbReference type="InParanoid" id="A0A162TSC8"/>
<name>A0A162TSC8_PHYB8</name>
<sequence length="222" mass="25997">MPDNKSLFMRPVNGERRKFNKRSAPEKRRAREEKCLARIISDTKSQFLLVQHKKEKQFEELRFQCSSYPIITNIPTYEVSSTLCAPSSWSIISVVIQRASFDLGLIWYLQHNPLNDSNLFGFMYLEKDCKQKISCNSKLAKYLHHITMFDPKVPSKHTPKKIENLFFFLLKSRVFSLAHINDFTDLRKSLGLIYFIFLVNIHLGALFFTVMNSLSLIYFLTV</sequence>
<organism evidence="2 3">
    <name type="scientific">Phycomyces blakesleeanus (strain ATCC 8743b / DSM 1359 / FGSC 10004 / NBRC 33097 / NRRL 1555)</name>
    <dbReference type="NCBI Taxonomy" id="763407"/>
    <lineage>
        <taxon>Eukaryota</taxon>
        <taxon>Fungi</taxon>
        <taxon>Fungi incertae sedis</taxon>
        <taxon>Mucoromycota</taxon>
        <taxon>Mucoromycotina</taxon>
        <taxon>Mucoromycetes</taxon>
        <taxon>Mucorales</taxon>
        <taxon>Phycomycetaceae</taxon>
        <taxon>Phycomyces</taxon>
    </lineage>
</organism>
<protein>
    <submittedName>
        <fullName evidence="2">Uncharacterized protein</fullName>
    </submittedName>
</protein>
<evidence type="ECO:0000256" key="1">
    <source>
        <dbReference type="SAM" id="Phobius"/>
    </source>
</evidence>
<reference evidence="3" key="1">
    <citation type="submission" date="2015-06" db="EMBL/GenBank/DDBJ databases">
        <title>Expansion of signal transduction pathways in fungi by whole-genome duplication.</title>
        <authorList>
            <consortium name="DOE Joint Genome Institute"/>
            <person name="Corrochano L.M."/>
            <person name="Kuo A."/>
            <person name="Marcet-Houben M."/>
            <person name="Polaino S."/>
            <person name="Salamov A."/>
            <person name="Villalobos J.M."/>
            <person name="Alvarez M.I."/>
            <person name="Avalos J."/>
            <person name="Benito E.P."/>
            <person name="Benoit I."/>
            <person name="Burger G."/>
            <person name="Camino L.P."/>
            <person name="Canovas D."/>
            <person name="Cerda-Olmedo E."/>
            <person name="Cheng J.-F."/>
            <person name="Dominguez A."/>
            <person name="Elias M."/>
            <person name="Eslava A.P."/>
            <person name="Glaser F."/>
            <person name="Grimwood J."/>
            <person name="Gutierrez G."/>
            <person name="Heitman J."/>
            <person name="Henrissat B."/>
            <person name="Iturriaga E.A."/>
            <person name="Lang B.F."/>
            <person name="Lavin J.L."/>
            <person name="Lee S."/>
            <person name="Li W."/>
            <person name="Lindquist E."/>
            <person name="Lopez-Garcia S."/>
            <person name="Luque E.M."/>
            <person name="Marcos A.T."/>
            <person name="Martin J."/>
            <person name="McCluskey K."/>
            <person name="Medina H.R."/>
            <person name="Miralles-Duran A."/>
            <person name="Miyazaki A."/>
            <person name="Munoz-Torres E."/>
            <person name="Oguiza J.A."/>
            <person name="Ohm R."/>
            <person name="Olmedo M."/>
            <person name="Orejas M."/>
            <person name="Ortiz-Castellanos L."/>
            <person name="Pisabarro A.G."/>
            <person name="Rodriguez-Romero J."/>
            <person name="Ruiz-Herrera J."/>
            <person name="Ruiz-Vazquez R."/>
            <person name="Sanz C."/>
            <person name="Schackwitz W."/>
            <person name="Schmutz J."/>
            <person name="Shahriari M."/>
            <person name="Shelest E."/>
            <person name="Silva-Franco F."/>
            <person name="Soanes D."/>
            <person name="Syed K."/>
            <person name="Tagua V.G."/>
            <person name="Talbot N.J."/>
            <person name="Thon M."/>
            <person name="De vries R.P."/>
            <person name="Wiebenga A."/>
            <person name="Yadav J.S."/>
            <person name="Braun E.L."/>
            <person name="Baker S."/>
            <person name="Garre V."/>
            <person name="Horwitz B."/>
            <person name="Torres-Martinez S."/>
            <person name="Idnurm A."/>
            <person name="Herrera-Estrella A."/>
            <person name="Gabaldon T."/>
            <person name="Grigoriev I.V."/>
        </authorList>
    </citation>
    <scope>NUCLEOTIDE SEQUENCE [LARGE SCALE GENOMIC DNA]</scope>
    <source>
        <strain evidence="3">NRRL 1555(-)</strain>
    </source>
</reference>
<evidence type="ECO:0000313" key="3">
    <source>
        <dbReference type="Proteomes" id="UP000077315"/>
    </source>
</evidence>